<evidence type="ECO:0000313" key="2">
    <source>
        <dbReference type="EMBL" id="MEX4008441.1"/>
    </source>
</evidence>
<proteinExistence type="predicted"/>
<dbReference type="Proteomes" id="UP001559025">
    <property type="component" value="Unassembled WGS sequence"/>
</dbReference>
<keyword evidence="1" id="KW-0812">Transmembrane</keyword>
<dbReference type="EMBL" id="JAZHFV010000004">
    <property type="protein sequence ID" value="MEX4008441.1"/>
    <property type="molecule type" value="Genomic_DNA"/>
</dbReference>
<keyword evidence="3" id="KW-1185">Reference proteome</keyword>
<comment type="caution">
    <text evidence="2">The sequence shown here is derived from an EMBL/GenBank/DDBJ whole genome shotgun (WGS) entry which is preliminary data.</text>
</comment>
<evidence type="ECO:0000313" key="3">
    <source>
        <dbReference type="Proteomes" id="UP001559025"/>
    </source>
</evidence>
<reference evidence="2 3" key="1">
    <citation type="submission" date="2024-01" db="EMBL/GenBank/DDBJ databases">
        <title>New evidence supports the origin of RcGTA from prophage.</title>
        <authorList>
            <person name="Xu Y."/>
            <person name="Liu B."/>
            <person name="Chen F."/>
        </authorList>
    </citation>
    <scope>NUCLEOTIDE SEQUENCE [LARGE SCALE GENOMIC DNA]</scope>
    <source>
        <strain evidence="2 3">CBW1107-2</strain>
    </source>
</reference>
<name>A0ABV3WVX0_9HYPH</name>
<keyword evidence="1" id="KW-0472">Membrane</keyword>
<sequence length="62" mass="6594">MMQFDFAVSATLALTLLFAFAAIWLASVGPDAQASRKQVAERLAQIAVLGAVALFALLRGDR</sequence>
<organism evidence="2 3">
    <name type="scientific">Neoaquamicrobium sediminum</name>
    <dbReference type="NCBI Taxonomy" id="1849104"/>
    <lineage>
        <taxon>Bacteria</taxon>
        <taxon>Pseudomonadati</taxon>
        <taxon>Pseudomonadota</taxon>
        <taxon>Alphaproteobacteria</taxon>
        <taxon>Hyphomicrobiales</taxon>
        <taxon>Phyllobacteriaceae</taxon>
        <taxon>Neoaquamicrobium</taxon>
    </lineage>
</organism>
<gene>
    <name evidence="2" type="ORF">V1479_14095</name>
</gene>
<evidence type="ECO:0000256" key="1">
    <source>
        <dbReference type="SAM" id="Phobius"/>
    </source>
</evidence>
<evidence type="ECO:0008006" key="4">
    <source>
        <dbReference type="Google" id="ProtNLM"/>
    </source>
</evidence>
<dbReference type="RefSeq" id="WP_368803441.1">
    <property type="nucleotide sequence ID" value="NZ_JAZHFV010000004.1"/>
</dbReference>
<feature type="transmembrane region" description="Helical" evidence="1">
    <location>
        <begin position="44"/>
        <end position="60"/>
    </location>
</feature>
<accession>A0ABV3WVX0</accession>
<protein>
    <recommendedName>
        <fullName evidence="4">HIG1 domain-containing protein</fullName>
    </recommendedName>
</protein>
<keyword evidence="1" id="KW-1133">Transmembrane helix</keyword>